<dbReference type="Pfam" id="PF13432">
    <property type="entry name" value="TPR_16"/>
    <property type="match status" value="1"/>
</dbReference>
<evidence type="ECO:0000256" key="1">
    <source>
        <dbReference type="ARBA" id="ARBA00022737"/>
    </source>
</evidence>
<gene>
    <name evidence="4" type="ORF">LCGC14_1641630</name>
</gene>
<dbReference type="InterPro" id="IPR051685">
    <property type="entry name" value="Ycf3/AcsC/BcsC/TPR_MFPF"/>
</dbReference>
<name>A0A0F9KF96_9ZZZZ</name>
<dbReference type="AlphaFoldDB" id="A0A0F9KF96"/>
<sequence>MVDKTKIMQEARKLLAKGQIDKAIAEYQKLSKAAPDGNIFNTIGDLFFKSGNNKAAVEEYHNAAKYYTEEGFSLKALAIHKKVLNLNPKDAPALIALGQLNEEKDIVTDAIKYYLAAADVLSKENKKAETLEVYDKILHLAPNNVKLRIKVAEHFSKEGFVPEAAKEYTNIGRLFADRNDLVQARAFYSTAIEIQPGNRDVLIAFADLAELEGNLEEAAGHILNAIDKFGESSDLLLKQAHLNIKTGMIEEGLDSLVKLLELEPDNFNIRKELGDLYQQTGDIMGAWEEYKQVIDPIIEEGRSAEAISILETFKDLEAIDNRIKLIDLYKAAEEKDKAFKELFDLHVAYTEQAKIVEAFEVLKQAREINPEDDEVNQAISELDRMLNPPEPDREAADLAPEAPAEEEPATEPMTEPAVPPEAPAAPAAPSGEKSLPELLNEVDVFIQYGLFSDARNLLEAEKMKYPSNIDIHLKLKKVYMEMKEVEQSVTESIILSALYKSSGDEAQSQAMLLDAFGLSPHDPRLEGKVDGWTSAPPAAPAAPAAPEIPAAEIPAAPDIPEPAPAVAAAAAPEVSAADPQSSIDAMLGASDEKISEADFHMQQGFFNEAAEIYRNLLAQS</sequence>
<organism evidence="4">
    <name type="scientific">marine sediment metagenome</name>
    <dbReference type="NCBI Taxonomy" id="412755"/>
    <lineage>
        <taxon>unclassified sequences</taxon>
        <taxon>metagenomes</taxon>
        <taxon>ecological metagenomes</taxon>
    </lineage>
</organism>
<keyword evidence="2" id="KW-0802">TPR repeat</keyword>
<dbReference type="PANTHER" id="PTHR44943">
    <property type="entry name" value="CELLULOSE SYNTHASE OPERON PROTEIN C"/>
    <property type="match status" value="1"/>
</dbReference>
<dbReference type="SMART" id="SM00028">
    <property type="entry name" value="TPR"/>
    <property type="match status" value="6"/>
</dbReference>
<feature type="non-terminal residue" evidence="4">
    <location>
        <position position="620"/>
    </location>
</feature>
<protein>
    <submittedName>
        <fullName evidence="4">Uncharacterized protein</fullName>
    </submittedName>
</protein>
<accession>A0A0F9KF96</accession>
<dbReference type="SUPFAM" id="SSF48452">
    <property type="entry name" value="TPR-like"/>
    <property type="match status" value="2"/>
</dbReference>
<feature type="region of interest" description="Disordered" evidence="3">
    <location>
        <begin position="528"/>
        <end position="547"/>
    </location>
</feature>
<proteinExistence type="predicted"/>
<dbReference type="PANTHER" id="PTHR44943:SF8">
    <property type="entry name" value="TPR REPEAT-CONTAINING PROTEIN MJ0263"/>
    <property type="match status" value="1"/>
</dbReference>
<evidence type="ECO:0000313" key="4">
    <source>
        <dbReference type="EMBL" id="KKM20823.1"/>
    </source>
</evidence>
<reference evidence="4" key="1">
    <citation type="journal article" date="2015" name="Nature">
        <title>Complex archaea that bridge the gap between prokaryotes and eukaryotes.</title>
        <authorList>
            <person name="Spang A."/>
            <person name="Saw J.H."/>
            <person name="Jorgensen S.L."/>
            <person name="Zaremba-Niedzwiedzka K."/>
            <person name="Martijn J."/>
            <person name="Lind A.E."/>
            <person name="van Eijk R."/>
            <person name="Schleper C."/>
            <person name="Guy L."/>
            <person name="Ettema T.J."/>
        </authorList>
    </citation>
    <scope>NUCLEOTIDE SEQUENCE</scope>
</reference>
<dbReference type="InterPro" id="IPR011990">
    <property type="entry name" value="TPR-like_helical_dom_sf"/>
</dbReference>
<dbReference type="EMBL" id="LAZR01013689">
    <property type="protein sequence ID" value="KKM20823.1"/>
    <property type="molecule type" value="Genomic_DNA"/>
</dbReference>
<keyword evidence="1" id="KW-0677">Repeat</keyword>
<dbReference type="InterPro" id="IPR019734">
    <property type="entry name" value="TPR_rpt"/>
</dbReference>
<evidence type="ECO:0000256" key="3">
    <source>
        <dbReference type="SAM" id="MobiDB-lite"/>
    </source>
</evidence>
<dbReference type="Gene3D" id="1.25.40.10">
    <property type="entry name" value="Tetratricopeptide repeat domain"/>
    <property type="match status" value="3"/>
</dbReference>
<dbReference type="PROSITE" id="PS50005">
    <property type="entry name" value="TPR"/>
    <property type="match status" value="1"/>
</dbReference>
<feature type="region of interest" description="Disordered" evidence="3">
    <location>
        <begin position="385"/>
        <end position="433"/>
    </location>
</feature>
<comment type="caution">
    <text evidence="4">The sequence shown here is derived from an EMBL/GenBank/DDBJ whole genome shotgun (WGS) entry which is preliminary data.</text>
</comment>
<evidence type="ECO:0000256" key="2">
    <source>
        <dbReference type="ARBA" id="ARBA00022803"/>
    </source>
</evidence>